<dbReference type="PANTHER" id="PTHR28653:SF1">
    <property type="entry name" value="ATPASE SWSAP1"/>
    <property type="match status" value="1"/>
</dbReference>
<dbReference type="PANTHER" id="PTHR28653">
    <property type="match status" value="1"/>
</dbReference>
<dbReference type="EMBL" id="PZQS01000006">
    <property type="protein sequence ID" value="PVD28365.1"/>
    <property type="molecule type" value="Genomic_DNA"/>
</dbReference>
<organism evidence="1 2">
    <name type="scientific">Pomacea canaliculata</name>
    <name type="common">Golden apple snail</name>
    <dbReference type="NCBI Taxonomy" id="400727"/>
    <lineage>
        <taxon>Eukaryota</taxon>
        <taxon>Metazoa</taxon>
        <taxon>Spiralia</taxon>
        <taxon>Lophotrochozoa</taxon>
        <taxon>Mollusca</taxon>
        <taxon>Gastropoda</taxon>
        <taxon>Caenogastropoda</taxon>
        <taxon>Architaenioglossa</taxon>
        <taxon>Ampullarioidea</taxon>
        <taxon>Ampullariidae</taxon>
        <taxon>Pomacea</taxon>
    </lineage>
</organism>
<dbReference type="Proteomes" id="UP000245119">
    <property type="component" value="Linkage Group LG6"/>
</dbReference>
<comment type="caution">
    <text evidence="1">The sequence shown here is derived from an EMBL/GenBank/DDBJ whole genome shotgun (WGS) entry which is preliminary data.</text>
</comment>
<reference evidence="1 2" key="1">
    <citation type="submission" date="2018-04" db="EMBL/GenBank/DDBJ databases">
        <title>The genome of golden apple snail Pomacea canaliculata provides insight into stress tolerance and invasive adaptation.</title>
        <authorList>
            <person name="Liu C."/>
            <person name="Liu B."/>
            <person name="Ren Y."/>
            <person name="Zhang Y."/>
            <person name="Wang H."/>
            <person name="Li S."/>
            <person name="Jiang F."/>
            <person name="Yin L."/>
            <person name="Zhang G."/>
            <person name="Qian W."/>
            <person name="Fan W."/>
        </authorList>
    </citation>
    <scope>NUCLEOTIDE SEQUENCE [LARGE SCALE GENOMIC DNA]</scope>
    <source>
        <strain evidence="1">SZHN2017</strain>
        <tissue evidence="1">Muscle</tissue>
    </source>
</reference>
<proteinExistence type="predicted"/>
<dbReference type="InterPro" id="IPR027417">
    <property type="entry name" value="P-loop_NTPase"/>
</dbReference>
<protein>
    <submittedName>
        <fullName evidence="1">Uncharacterized protein</fullName>
    </submittedName>
</protein>
<dbReference type="GO" id="GO:0097196">
    <property type="term" value="C:Shu complex"/>
    <property type="evidence" value="ECO:0007669"/>
    <property type="project" value="TreeGrafter"/>
</dbReference>
<evidence type="ECO:0000313" key="1">
    <source>
        <dbReference type="EMBL" id="PVD28365.1"/>
    </source>
</evidence>
<name>A0A2T7P4K9_POMCA</name>
<evidence type="ECO:0000313" key="2">
    <source>
        <dbReference type="Proteomes" id="UP000245119"/>
    </source>
</evidence>
<dbReference type="AlphaFoldDB" id="A0A2T7P4K9"/>
<gene>
    <name evidence="1" type="ORF">C0Q70_10952</name>
</gene>
<dbReference type="STRING" id="400727.A0A2T7P4K9"/>
<sequence length="164" mass="18398">MGSLLYMLPLGSPWFQWDENHNAQRTLGILAQDSSNIVIVGDKGCGKTALSFQAAVSMATDNRRVMFIRPQVLSRLPLPVHGMPTPEARALQLMKLWYPDHADELVIWCANVHLHPVLPEAIIVDDFDFYIGHSKFVCCPSTFPQQGQRALRIYAVLHKITAFG</sequence>
<accession>A0A2T7P4K9</accession>
<dbReference type="SUPFAM" id="SSF52540">
    <property type="entry name" value="P-loop containing nucleoside triphosphate hydrolases"/>
    <property type="match status" value="1"/>
</dbReference>
<dbReference type="OrthoDB" id="67296at2759"/>
<dbReference type="GO" id="GO:0000724">
    <property type="term" value="P:double-strand break repair via homologous recombination"/>
    <property type="evidence" value="ECO:0007669"/>
    <property type="project" value="TreeGrafter"/>
</dbReference>
<keyword evidence="2" id="KW-1185">Reference proteome</keyword>
<dbReference type="GO" id="GO:0003697">
    <property type="term" value="F:single-stranded DNA binding"/>
    <property type="evidence" value="ECO:0007669"/>
    <property type="project" value="TreeGrafter"/>
</dbReference>